<protein>
    <submittedName>
        <fullName evidence="1">Uncharacterized protein</fullName>
    </submittedName>
</protein>
<evidence type="ECO:0000313" key="2">
    <source>
        <dbReference type="Proteomes" id="UP001341840"/>
    </source>
</evidence>
<accession>A0ABU6SU84</accession>
<organism evidence="1 2">
    <name type="scientific">Stylosanthes scabra</name>
    <dbReference type="NCBI Taxonomy" id="79078"/>
    <lineage>
        <taxon>Eukaryota</taxon>
        <taxon>Viridiplantae</taxon>
        <taxon>Streptophyta</taxon>
        <taxon>Embryophyta</taxon>
        <taxon>Tracheophyta</taxon>
        <taxon>Spermatophyta</taxon>
        <taxon>Magnoliopsida</taxon>
        <taxon>eudicotyledons</taxon>
        <taxon>Gunneridae</taxon>
        <taxon>Pentapetalae</taxon>
        <taxon>rosids</taxon>
        <taxon>fabids</taxon>
        <taxon>Fabales</taxon>
        <taxon>Fabaceae</taxon>
        <taxon>Papilionoideae</taxon>
        <taxon>50 kb inversion clade</taxon>
        <taxon>dalbergioids sensu lato</taxon>
        <taxon>Dalbergieae</taxon>
        <taxon>Pterocarpus clade</taxon>
        <taxon>Stylosanthes</taxon>
    </lineage>
</organism>
<keyword evidence="2" id="KW-1185">Reference proteome</keyword>
<proteinExistence type="predicted"/>
<dbReference type="EMBL" id="JASCZI010061697">
    <property type="protein sequence ID" value="MED6139323.1"/>
    <property type="molecule type" value="Genomic_DNA"/>
</dbReference>
<dbReference type="Proteomes" id="UP001341840">
    <property type="component" value="Unassembled WGS sequence"/>
</dbReference>
<evidence type="ECO:0000313" key="1">
    <source>
        <dbReference type="EMBL" id="MED6139323.1"/>
    </source>
</evidence>
<gene>
    <name evidence="1" type="ORF">PIB30_082726</name>
</gene>
<sequence>MATVGSSTVTVHTLTASSSSSSLSLTFHFDGGFWGAAAPKSLRRGRTTATGNSPCPLHSSSSKLASISSSPTTVAATTQDLPPTVPCGRAVHRAVARSTRYAALTLYPHGRARGLCGRAGVSRIYPETLPGTSEVARGDRATARCAVSHFLASSL</sequence>
<reference evidence="1 2" key="1">
    <citation type="journal article" date="2023" name="Plants (Basel)">
        <title>Bridging the Gap: Combining Genomics and Transcriptomics Approaches to Understand Stylosanthes scabra, an Orphan Legume from the Brazilian Caatinga.</title>
        <authorList>
            <person name="Ferreira-Neto J.R.C."/>
            <person name="da Silva M.D."/>
            <person name="Binneck E."/>
            <person name="de Melo N.F."/>
            <person name="da Silva R.H."/>
            <person name="de Melo A.L.T.M."/>
            <person name="Pandolfi V."/>
            <person name="Bustamante F.O."/>
            <person name="Brasileiro-Vidal A.C."/>
            <person name="Benko-Iseppon A.M."/>
        </authorList>
    </citation>
    <scope>NUCLEOTIDE SEQUENCE [LARGE SCALE GENOMIC DNA]</scope>
    <source>
        <tissue evidence="1">Leaves</tissue>
    </source>
</reference>
<comment type="caution">
    <text evidence="1">The sequence shown here is derived from an EMBL/GenBank/DDBJ whole genome shotgun (WGS) entry which is preliminary data.</text>
</comment>
<name>A0ABU6SU84_9FABA</name>